<name>A0ABD3HZ49_9MARC</name>
<accession>A0ABD3HZ49</accession>
<reference evidence="1 2" key="1">
    <citation type="submission" date="2024-09" db="EMBL/GenBank/DDBJ databases">
        <title>Chromosome-scale assembly of Riccia sorocarpa.</title>
        <authorList>
            <person name="Paukszto L."/>
        </authorList>
    </citation>
    <scope>NUCLEOTIDE SEQUENCE [LARGE SCALE GENOMIC DNA]</scope>
    <source>
        <strain evidence="1">LP-2024</strain>
        <tissue evidence="1">Aerial parts of the thallus</tissue>
    </source>
</reference>
<dbReference type="EMBL" id="JBJQOH010000002">
    <property type="protein sequence ID" value="KAL3696737.1"/>
    <property type="molecule type" value="Genomic_DNA"/>
</dbReference>
<proteinExistence type="predicted"/>
<gene>
    <name evidence="1" type="ORF">R1sor_010813</name>
</gene>
<keyword evidence="2" id="KW-1185">Reference proteome</keyword>
<organism evidence="1 2">
    <name type="scientific">Riccia sorocarpa</name>
    <dbReference type="NCBI Taxonomy" id="122646"/>
    <lineage>
        <taxon>Eukaryota</taxon>
        <taxon>Viridiplantae</taxon>
        <taxon>Streptophyta</taxon>
        <taxon>Embryophyta</taxon>
        <taxon>Marchantiophyta</taxon>
        <taxon>Marchantiopsida</taxon>
        <taxon>Marchantiidae</taxon>
        <taxon>Marchantiales</taxon>
        <taxon>Ricciaceae</taxon>
        <taxon>Riccia</taxon>
    </lineage>
</organism>
<comment type="caution">
    <text evidence="1">The sequence shown here is derived from an EMBL/GenBank/DDBJ whole genome shotgun (WGS) entry which is preliminary data.</text>
</comment>
<dbReference type="Proteomes" id="UP001633002">
    <property type="component" value="Unassembled WGS sequence"/>
</dbReference>
<evidence type="ECO:0000313" key="2">
    <source>
        <dbReference type="Proteomes" id="UP001633002"/>
    </source>
</evidence>
<sequence>MVRFYRMESDVDPVISHDVFVLRLFYDVDPVEPDIRVGLQHPVQPGIENRCGRSGQGRSRYEMAGTTAACAVRGRRPSGGYNLRDEAVNMLYFYLMPSKAPEYCVAEYIDDTALRSCHRVELAP</sequence>
<evidence type="ECO:0000313" key="1">
    <source>
        <dbReference type="EMBL" id="KAL3696737.1"/>
    </source>
</evidence>
<protein>
    <submittedName>
        <fullName evidence="1">Uncharacterized protein</fullName>
    </submittedName>
</protein>
<dbReference type="AlphaFoldDB" id="A0ABD3HZ49"/>